<sequence>MRNILVAICAIVFTNGATGLTITTSVVSRLRYDTVFTSVPFVSSVSICCHRHKNHHQRMPGSAQKERCCLQVLGAKPKLYSGEDNVSPEVPFVSKSFASEQQRGNQHKLSHRISETQRNIREHIREDVDQTPTIKFVKDRYMKSEFSDHINSAVDTKGNSCSTNEVGNQQKAEHVFGWDHGEFMDRLSP</sequence>
<keyword evidence="1" id="KW-0732">Signal</keyword>
<proteinExistence type="predicted"/>
<evidence type="ECO:0000313" key="2">
    <source>
        <dbReference type="EMBL" id="CAE4661670.1"/>
    </source>
</evidence>
<feature type="chain" id="PRO_5030666906" evidence="1">
    <location>
        <begin position="20"/>
        <end position="189"/>
    </location>
</feature>
<evidence type="ECO:0000256" key="1">
    <source>
        <dbReference type="SAM" id="SignalP"/>
    </source>
</evidence>
<reference evidence="2" key="1">
    <citation type="submission" date="2021-01" db="EMBL/GenBank/DDBJ databases">
        <authorList>
            <person name="Corre E."/>
            <person name="Pelletier E."/>
            <person name="Niang G."/>
            <person name="Scheremetjew M."/>
            <person name="Finn R."/>
            <person name="Kale V."/>
            <person name="Holt S."/>
            <person name="Cochrane G."/>
            <person name="Meng A."/>
            <person name="Brown T."/>
            <person name="Cohen L."/>
        </authorList>
    </citation>
    <scope>NUCLEOTIDE SEQUENCE</scope>
    <source>
        <strain evidence="2">GSO104</strain>
    </source>
</reference>
<gene>
    <name evidence="2" type="ORF">DBRI00130_LOCUS41295</name>
</gene>
<feature type="signal peptide" evidence="1">
    <location>
        <begin position="1"/>
        <end position="19"/>
    </location>
</feature>
<name>A0A7S4VRR1_9STRA</name>
<organism evidence="2">
    <name type="scientific">Ditylum brightwellii</name>
    <dbReference type="NCBI Taxonomy" id="49249"/>
    <lineage>
        <taxon>Eukaryota</taxon>
        <taxon>Sar</taxon>
        <taxon>Stramenopiles</taxon>
        <taxon>Ochrophyta</taxon>
        <taxon>Bacillariophyta</taxon>
        <taxon>Mediophyceae</taxon>
        <taxon>Lithodesmiophycidae</taxon>
        <taxon>Lithodesmiales</taxon>
        <taxon>Lithodesmiaceae</taxon>
        <taxon>Ditylum</taxon>
    </lineage>
</organism>
<dbReference type="EMBL" id="HBNS01057390">
    <property type="protein sequence ID" value="CAE4661670.1"/>
    <property type="molecule type" value="Transcribed_RNA"/>
</dbReference>
<protein>
    <submittedName>
        <fullName evidence="2">Uncharacterized protein</fullName>
    </submittedName>
</protein>
<dbReference type="AlphaFoldDB" id="A0A7S4VRR1"/>
<accession>A0A7S4VRR1</accession>